<dbReference type="Proteomes" id="UP000000539">
    <property type="component" value="Chromosome 2"/>
</dbReference>
<comment type="subcellular location">
    <subcellularLocation>
        <location evidence="1">Secreted</location>
    </subcellularLocation>
</comment>
<evidence type="ECO:0000256" key="4">
    <source>
        <dbReference type="ARBA" id="ARBA00022525"/>
    </source>
</evidence>
<dbReference type="GO" id="GO:0045087">
    <property type="term" value="P:innate immune response"/>
    <property type="evidence" value="ECO:0000318"/>
    <property type="project" value="GO_Central"/>
</dbReference>
<reference evidence="10" key="3">
    <citation type="submission" date="2025-09" db="UniProtKB">
        <authorList>
            <consortium name="Ensembl"/>
        </authorList>
    </citation>
    <scope>IDENTIFICATION</scope>
    <source>
        <strain evidence="10">broiler</strain>
    </source>
</reference>
<name>A0A8V1AFG4_CHICK</name>
<proteinExistence type="evidence at protein level"/>
<dbReference type="InterPro" id="IPR046350">
    <property type="entry name" value="Cystatin_sf"/>
</dbReference>
<evidence type="ECO:0000256" key="5">
    <source>
        <dbReference type="ARBA" id="ARBA00022729"/>
    </source>
</evidence>
<dbReference type="GO" id="GO:0006935">
    <property type="term" value="P:chemotaxis"/>
    <property type="evidence" value="ECO:0007669"/>
    <property type="project" value="UniProtKB-KW"/>
</dbReference>
<dbReference type="PANTHER" id="PTHR15106:SF2">
    <property type="entry name" value="RETINOIC ACID RECEPTOR RESPONDER PROTEIN 2"/>
    <property type="match status" value="1"/>
</dbReference>
<dbReference type="Ensembl" id="ENSGALT00010066002.1">
    <property type="protein sequence ID" value="ENSGALP00010040268.1"/>
    <property type="gene ID" value="ENSGALG00010027224.1"/>
</dbReference>
<keyword evidence="6" id="KW-0221">Differentiation</keyword>
<evidence type="ECO:0000256" key="1">
    <source>
        <dbReference type="ARBA" id="ARBA00004613"/>
    </source>
</evidence>
<keyword evidence="12" id="KW-1267">Proteomics identification</keyword>
<dbReference type="GO" id="GO:0030154">
    <property type="term" value="P:cell differentiation"/>
    <property type="evidence" value="ECO:0007669"/>
    <property type="project" value="UniProtKB-KW"/>
</dbReference>
<dbReference type="InterPro" id="IPR029562">
    <property type="entry name" value="Chemerin"/>
</dbReference>
<dbReference type="PANTHER" id="PTHR15106">
    <property type="entry name" value="RETINOIC ACID RECEPTOR RESPONDER PROTEIN 2"/>
    <property type="match status" value="1"/>
</dbReference>
<dbReference type="GO" id="GO:0005615">
    <property type="term" value="C:extracellular space"/>
    <property type="evidence" value="ECO:0000318"/>
    <property type="project" value="GO_Central"/>
</dbReference>
<evidence type="ECO:0000256" key="3">
    <source>
        <dbReference type="ARBA" id="ARBA00022500"/>
    </source>
</evidence>
<keyword evidence="4" id="KW-0964">Secreted</keyword>
<dbReference type="OrthoDB" id="9894305at2759"/>
<dbReference type="GO" id="GO:0005102">
    <property type="term" value="F:signaling receptor binding"/>
    <property type="evidence" value="ECO:0000318"/>
    <property type="project" value="GO_Central"/>
</dbReference>
<keyword evidence="5" id="KW-0732">Signal</keyword>
<evidence type="ECO:0000256" key="7">
    <source>
        <dbReference type="ARBA" id="ARBA00023157"/>
    </source>
</evidence>
<evidence type="ECO:0007829" key="12">
    <source>
        <dbReference type="PeptideAtlas" id="A0A8V1AFG4"/>
    </source>
</evidence>
<dbReference type="GO" id="GO:0050921">
    <property type="term" value="P:positive regulation of chemotaxis"/>
    <property type="evidence" value="ECO:0000318"/>
    <property type="project" value="GO_Central"/>
</dbReference>
<evidence type="ECO:0000313" key="11">
    <source>
        <dbReference type="Proteomes" id="UP000000539"/>
    </source>
</evidence>
<sequence length="168" mass="18461">MQSTTGPPGPARWCQLARHGAQLLINHSVGRTEQWPVPCCPLAGHGVPFLSPPQQGAGDCGVDSSGTFVQLHLNLAQTACRKQAQRKQNCRIMENRRKPVCLACYKFDSSDVPKVLDKYYNCGPSHHLAMKDIKHRDEAECRAVEEAGKMSDVLYLPGMFAFSKGLPA</sequence>
<evidence type="ECO:0000256" key="2">
    <source>
        <dbReference type="ARBA" id="ARBA00018808"/>
    </source>
</evidence>
<dbReference type="AlphaFoldDB" id="A0A8V1AFG4"/>
<evidence type="ECO:0000256" key="6">
    <source>
        <dbReference type="ARBA" id="ARBA00022782"/>
    </source>
</evidence>
<evidence type="ECO:0000313" key="10">
    <source>
        <dbReference type="Ensembl" id="ENSGALP00010040268.1"/>
    </source>
</evidence>
<keyword evidence="8" id="KW-0395">Inflammatory response</keyword>
<organism evidence="10 11">
    <name type="scientific">Gallus gallus</name>
    <name type="common">Chicken</name>
    <dbReference type="NCBI Taxonomy" id="9031"/>
    <lineage>
        <taxon>Eukaryota</taxon>
        <taxon>Metazoa</taxon>
        <taxon>Chordata</taxon>
        <taxon>Craniata</taxon>
        <taxon>Vertebrata</taxon>
        <taxon>Euteleostomi</taxon>
        <taxon>Archelosauria</taxon>
        <taxon>Archosauria</taxon>
        <taxon>Dinosauria</taxon>
        <taxon>Saurischia</taxon>
        <taxon>Theropoda</taxon>
        <taxon>Coelurosauria</taxon>
        <taxon>Aves</taxon>
        <taxon>Neognathae</taxon>
        <taxon>Galloanserae</taxon>
        <taxon>Galliformes</taxon>
        <taxon>Phasianidae</taxon>
        <taxon>Phasianinae</taxon>
        <taxon>Gallus</taxon>
    </lineage>
</organism>
<evidence type="ECO:0000256" key="9">
    <source>
        <dbReference type="ARBA" id="ARBA00032785"/>
    </source>
</evidence>
<reference evidence="10" key="2">
    <citation type="submission" date="2025-08" db="UniProtKB">
        <authorList>
            <consortium name="Ensembl"/>
        </authorList>
    </citation>
    <scope>IDENTIFICATION</scope>
    <source>
        <strain evidence="10">broiler</strain>
    </source>
</reference>
<dbReference type="SUPFAM" id="SSF54403">
    <property type="entry name" value="Cystatin/monellin"/>
    <property type="match status" value="1"/>
</dbReference>
<keyword evidence="11" id="KW-1185">Reference proteome</keyword>
<evidence type="ECO:0000256" key="8">
    <source>
        <dbReference type="ARBA" id="ARBA00023198"/>
    </source>
</evidence>
<dbReference type="GO" id="GO:0031012">
    <property type="term" value="C:extracellular matrix"/>
    <property type="evidence" value="ECO:0000318"/>
    <property type="project" value="GO_Central"/>
</dbReference>
<protein>
    <recommendedName>
        <fullName evidence="2">Retinoic acid receptor responder protein 2</fullName>
    </recommendedName>
    <alternativeName>
        <fullName evidence="9">Chemerin</fullName>
    </alternativeName>
</protein>
<gene>
    <name evidence="10" type="primary">RARRES2</name>
</gene>
<dbReference type="GO" id="GO:0006954">
    <property type="term" value="P:inflammatory response"/>
    <property type="evidence" value="ECO:0007669"/>
    <property type="project" value="UniProtKB-KW"/>
</dbReference>
<dbReference type="GeneTree" id="ENSGT00390000016226"/>
<accession>A0A8V1AFG4</accession>
<dbReference type="FunCoup" id="A0A8V1AFG4">
    <property type="interactions" value="29"/>
</dbReference>
<reference evidence="10" key="1">
    <citation type="submission" date="2020-11" db="EMBL/GenBank/DDBJ databases">
        <title>Gallus gallus (Chicken) genome, bGalGal1, GRCg7b, maternal haplotype autosomes + Z &amp; W.</title>
        <authorList>
            <person name="Warren W."/>
            <person name="Formenti G."/>
            <person name="Fedrigo O."/>
            <person name="Haase B."/>
            <person name="Mountcastle J."/>
            <person name="Balacco J."/>
            <person name="Tracey A."/>
            <person name="Schneider V."/>
            <person name="Okimoto R."/>
            <person name="Cheng H."/>
            <person name="Hawken R."/>
            <person name="Howe K."/>
            <person name="Jarvis E.D."/>
        </authorList>
    </citation>
    <scope>NUCLEOTIDE SEQUENCE [LARGE SCALE GENOMIC DNA]</scope>
    <source>
        <strain evidence="10">Broiler</strain>
    </source>
</reference>
<dbReference type="GO" id="GO:0050994">
    <property type="term" value="P:regulation of lipid catabolic process"/>
    <property type="evidence" value="ECO:0000318"/>
    <property type="project" value="GO_Central"/>
</dbReference>
<keyword evidence="3" id="KW-0145">Chemotaxis</keyword>
<keyword evidence="7" id="KW-1015">Disulfide bond</keyword>